<keyword evidence="4" id="KW-0472">Membrane</keyword>
<sequence length="266" mass="30188">MAFNIRKEIVVKHTTALLCGCLFLTLLSVTIVICSWTHTKHIDTHSHRNLFAEANLESTALSSILQGVISQTYTEINKHNEIFVTEYLNNHISVKEFFLDRLTYRKPSAKLVGSKSCVRNVDQKQSMAKVLFGANNEGLNPSHGFLTNGVLFQNGRLIVPLTGTYLIYSSIHHRLQCSLSREQASAKEELLVRHAMYRFNIRLGHDQEVASTHQDHIDCNRSAFVDFQTEISTLVELWAGDEISVKLNDCSLHMHSESNYFGLRLI</sequence>
<keyword evidence="7" id="KW-1185">Reference proteome</keyword>
<dbReference type="PANTHER" id="PTHR11471">
    <property type="entry name" value="TUMOR NECROSIS FACTOR FAMILY MEMBER"/>
    <property type="match status" value="1"/>
</dbReference>
<dbReference type="GO" id="GO:0005164">
    <property type="term" value="F:tumor necrosis factor receptor binding"/>
    <property type="evidence" value="ECO:0007669"/>
    <property type="project" value="InterPro"/>
</dbReference>
<dbReference type="PANTHER" id="PTHR11471:SF13">
    <property type="entry name" value="TNF FAMILY PROFILE DOMAIN-CONTAINING PROTEIN"/>
    <property type="match status" value="1"/>
</dbReference>
<name>A0A9D4GC42_DREPO</name>
<evidence type="ECO:0000256" key="4">
    <source>
        <dbReference type="ARBA" id="ARBA00023136"/>
    </source>
</evidence>
<organism evidence="6 7">
    <name type="scientific">Dreissena polymorpha</name>
    <name type="common">Zebra mussel</name>
    <name type="synonym">Mytilus polymorpha</name>
    <dbReference type="NCBI Taxonomy" id="45954"/>
    <lineage>
        <taxon>Eukaryota</taxon>
        <taxon>Metazoa</taxon>
        <taxon>Spiralia</taxon>
        <taxon>Lophotrochozoa</taxon>
        <taxon>Mollusca</taxon>
        <taxon>Bivalvia</taxon>
        <taxon>Autobranchia</taxon>
        <taxon>Heteroconchia</taxon>
        <taxon>Euheterodonta</taxon>
        <taxon>Imparidentia</taxon>
        <taxon>Neoheterodontei</taxon>
        <taxon>Myida</taxon>
        <taxon>Dreissenoidea</taxon>
        <taxon>Dreissenidae</taxon>
        <taxon>Dreissena</taxon>
    </lineage>
</organism>
<dbReference type="AlphaFoldDB" id="A0A9D4GC42"/>
<evidence type="ECO:0000313" key="7">
    <source>
        <dbReference type="Proteomes" id="UP000828390"/>
    </source>
</evidence>
<dbReference type="GO" id="GO:0005615">
    <property type="term" value="C:extracellular space"/>
    <property type="evidence" value="ECO:0007669"/>
    <property type="project" value="UniProtKB-KW"/>
</dbReference>
<dbReference type="EMBL" id="JAIWYP010000006">
    <property type="protein sequence ID" value="KAH3814486.1"/>
    <property type="molecule type" value="Genomic_DNA"/>
</dbReference>
<feature type="domain" description="THD" evidence="5">
    <location>
        <begin position="126"/>
        <end position="266"/>
    </location>
</feature>
<evidence type="ECO:0000313" key="6">
    <source>
        <dbReference type="EMBL" id="KAH3814486.1"/>
    </source>
</evidence>
<keyword evidence="3" id="KW-0202">Cytokine</keyword>
<protein>
    <recommendedName>
        <fullName evidence="5">THD domain-containing protein</fullName>
    </recommendedName>
</protein>
<evidence type="ECO:0000256" key="2">
    <source>
        <dbReference type="ARBA" id="ARBA00008670"/>
    </source>
</evidence>
<dbReference type="GO" id="GO:0016020">
    <property type="term" value="C:membrane"/>
    <property type="evidence" value="ECO:0007669"/>
    <property type="project" value="UniProtKB-SubCell"/>
</dbReference>
<dbReference type="InterPro" id="IPR006052">
    <property type="entry name" value="TNF_dom"/>
</dbReference>
<dbReference type="SMART" id="SM00207">
    <property type="entry name" value="TNF"/>
    <property type="match status" value="1"/>
</dbReference>
<dbReference type="Pfam" id="PF00229">
    <property type="entry name" value="TNF"/>
    <property type="match status" value="1"/>
</dbReference>
<dbReference type="InterPro" id="IPR008983">
    <property type="entry name" value="Tumour_necrosis_fac-like_dom"/>
</dbReference>
<evidence type="ECO:0000256" key="3">
    <source>
        <dbReference type="ARBA" id="ARBA00022514"/>
    </source>
</evidence>
<dbReference type="Proteomes" id="UP000828390">
    <property type="component" value="Unassembled WGS sequence"/>
</dbReference>
<comment type="similarity">
    <text evidence="2">Belongs to the tumor necrosis factor family.</text>
</comment>
<dbReference type="GO" id="GO:0005125">
    <property type="term" value="F:cytokine activity"/>
    <property type="evidence" value="ECO:0007669"/>
    <property type="project" value="UniProtKB-KW"/>
</dbReference>
<reference evidence="6" key="1">
    <citation type="journal article" date="2019" name="bioRxiv">
        <title>The Genome of the Zebra Mussel, Dreissena polymorpha: A Resource for Invasive Species Research.</title>
        <authorList>
            <person name="McCartney M.A."/>
            <person name="Auch B."/>
            <person name="Kono T."/>
            <person name="Mallez S."/>
            <person name="Zhang Y."/>
            <person name="Obille A."/>
            <person name="Becker A."/>
            <person name="Abrahante J.E."/>
            <person name="Garbe J."/>
            <person name="Badalamenti J.P."/>
            <person name="Herman A."/>
            <person name="Mangelson H."/>
            <person name="Liachko I."/>
            <person name="Sullivan S."/>
            <person name="Sone E.D."/>
            <person name="Koren S."/>
            <person name="Silverstein K.A.T."/>
            <person name="Beckman K.B."/>
            <person name="Gohl D.M."/>
        </authorList>
    </citation>
    <scope>NUCLEOTIDE SEQUENCE</scope>
    <source>
        <strain evidence="6">Duluth1</strain>
        <tissue evidence="6">Whole animal</tissue>
    </source>
</reference>
<dbReference type="OrthoDB" id="6151474at2759"/>
<dbReference type="SUPFAM" id="SSF49842">
    <property type="entry name" value="TNF-like"/>
    <property type="match status" value="1"/>
</dbReference>
<accession>A0A9D4GC42</accession>
<proteinExistence type="inferred from homology"/>
<dbReference type="Gene3D" id="2.60.120.40">
    <property type="match status" value="1"/>
</dbReference>
<comment type="subcellular location">
    <subcellularLocation>
        <location evidence="1">Membrane</location>
    </subcellularLocation>
</comment>
<evidence type="ECO:0000259" key="5">
    <source>
        <dbReference type="SMART" id="SM00207"/>
    </source>
</evidence>
<gene>
    <name evidence="6" type="ORF">DPMN_142987</name>
</gene>
<dbReference type="GO" id="GO:0006955">
    <property type="term" value="P:immune response"/>
    <property type="evidence" value="ECO:0007669"/>
    <property type="project" value="InterPro"/>
</dbReference>
<reference evidence="6" key="2">
    <citation type="submission" date="2020-11" db="EMBL/GenBank/DDBJ databases">
        <authorList>
            <person name="McCartney M.A."/>
            <person name="Auch B."/>
            <person name="Kono T."/>
            <person name="Mallez S."/>
            <person name="Becker A."/>
            <person name="Gohl D.M."/>
            <person name="Silverstein K.A.T."/>
            <person name="Koren S."/>
            <person name="Bechman K.B."/>
            <person name="Herman A."/>
            <person name="Abrahante J.E."/>
            <person name="Garbe J."/>
        </authorList>
    </citation>
    <scope>NUCLEOTIDE SEQUENCE</scope>
    <source>
        <strain evidence="6">Duluth1</strain>
        <tissue evidence="6">Whole animal</tissue>
    </source>
</reference>
<evidence type="ECO:0000256" key="1">
    <source>
        <dbReference type="ARBA" id="ARBA00004370"/>
    </source>
</evidence>
<comment type="caution">
    <text evidence="6">The sequence shown here is derived from an EMBL/GenBank/DDBJ whole genome shotgun (WGS) entry which is preliminary data.</text>
</comment>